<feature type="compositionally biased region" description="Low complexity" evidence="6">
    <location>
        <begin position="372"/>
        <end position="392"/>
    </location>
</feature>
<keyword evidence="2" id="KW-0805">Transcription regulation</keyword>
<reference evidence="8 9" key="1">
    <citation type="journal article" name="Sci. Rep.">
        <title>Telomere-to-telomere assembled and centromere annotated genomes of the two main subspecies of the button mushroom Agaricus bisporus reveal especially polymorphic chromosome ends.</title>
        <authorList>
            <person name="Sonnenberg A.S.M."/>
            <person name="Sedaghat-Telgerd N."/>
            <person name="Lavrijssen B."/>
            <person name="Ohm R.A."/>
            <person name="Hendrickx P.M."/>
            <person name="Scholtmeijer K."/>
            <person name="Baars J.J.P."/>
            <person name="van Peer A."/>
        </authorList>
    </citation>
    <scope>NUCLEOTIDE SEQUENCE [LARGE SCALE GENOMIC DNA]</scope>
    <source>
        <strain evidence="8 9">H119_p4</strain>
    </source>
</reference>
<evidence type="ECO:0000256" key="3">
    <source>
        <dbReference type="ARBA" id="ARBA00023125"/>
    </source>
</evidence>
<evidence type="ECO:0000256" key="4">
    <source>
        <dbReference type="ARBA" id="ARBA00023163"/>
    </source>
</evidence>
<evidence type="ECO:0000256" key="2">
    <source>
        <dbReference type="ARBA" id="ARBA00023015"/>
    </source>
</evidence>
<evidence type="ECO:0000313" key="9">
    <source>
        <dbReference type="Proteomes" id="UP000629468"/>
    </source>
</evidence>
<feature type="compositionally biased region" description="Gly residues" evidence="6">
    <location>
        <begin position="545"/>
        <end position="554"/>
    </location>
</feature>
<comment type="subcellular location">
    <subcellularLocation>
        <location evidence="1">Nucleus</location>
    </subcellularLocation>
</comment>
<feature type="compositionally biased region" description="Pro residues" evidence="6">
    <location>
        <begin position="449"/>
        <end position="462"/>
    </location>
</feature>
<feature type="compositionally biased region" description="Low complexity" evidence="6">
    <location>
        <begin position="515"/>
        <end position="525"/>
    </location>
</feature>
<feature type="compositionally biased region" description="Polar residues" evidence="6">
    <location>
        <begin position="483"/>
        <end position="509"/>
    </location>
</feature>
<evidence type="ECO:0000313" key="8">
    <source>
        <dbReference type="EMBL" id="KAF7768042.1"/>
    </source>
</evidence>
<feature type="region of interest" description="Disordered" evidence="6">
    <location>
        <begin position="358"/>
        <end position="583"/>
    </location>
</feature>
<dbReference type="SUPFAM" id="SSF55455">
    <property type="entry name" value="SRF-like"/>
    <property type="match status" value="1"/>
</dbReference>
<dbReference type="SMART" id="SM00432">
    <property type="entry name" value="MADS"/>
    <property type="match status" value="1"/>
</dbReference>
<dbReference type="GO" id="GO:0000987">
    <property type="term" value="F:cis-regulatory region sequence-specific DNA binding"/>
    <property type="evidence" value="ECO:0007669"/>
    <property type="project" value="InterPro"/>
</dbReference>
<dbReference type="GO" id="GO:0000981">
    <property type="term" value="F:DNA-binding transcription factor activity, RNA polymerase II-specific"/>
    <property type="evidence" value="ECO:0007669"/>
    <property type="project" value="InterPro"/>
</dbReference>
<gene>
    <name evidence="8" type="ORF">Agabi119p4_7285</name>
</gene>
<feature type="region of interest" description="Disordered" evidence="6">
    <location>
        <begin position="107"/>
        <end position="127"/>
    </location>
</feature>
<dbReference type="Gene3D" id="3.40.1810.10">
    <property type="entry name" value="Transcription factor, MADS-box"/>
    <property type="match status" value="1"/>
</dbReference>
<evidence type="ECO:0000259" key="7">
    <source>
        <dbReference type="PROSITE" id="PS50066"/>
    </source>
</evidence>
<dbReference type="InterPro" id="IPR036879">
    <property type="entry name" value="TF_MADSbox_sf"/>
</dbReference>
<dbReference type="Pfam" id="PF00319">
    <property type="entry name" value="SRF-TF"/>
    <property type="match status" value="1"/>
</dbReference>
<keyword evidence="3" id="KW-0238">DNA-binding</keyword>
<feature type="compositionally biased region" description="Low complexity" evidence="6">
    <location>
        <begin position="180"/>
        <end position="191"/>
    </location>
</feature>
<feature type="domain" description="MADS-box" evidence="7">
    <location>
        <begin position="274"/>
        <end position="334"/>
    </location>
</feature>
<feature type="compositionally biased region" description="Polar residues" evidence="6">
    <location>
        <begin position="192"/>
        <end position="211"/>
    </location>
</feature>
<feature type="compositionally biased region" description="Basic and acidic residues" evidence="6">
    <location>
        <begin position="107"/>
        <end position="117"/>
    </location>
</feature>
<dbReference type="InterPro" id="IPR050142">
    <property type="entry name" value="MADS-box/MEF2_TF"/>
</dbReference>
<evidence type="ECO:0000256" key="6">
    <source>
        <dbReference type="SAM" id="MobiDB-lite"/>
    </source>
</evidence>
<dbReference type="PROSITE" id="PS50066">
    <property type="entry name" value="MADS_BOX_2"/>
    <property type="match status" value="1"/>
</dbReference>
<organism evidence="8 9">
    <name type="scientific">Agaricus bisporus var. burnettii</name>
    <dbReference type="NCBI Taxonomy" id="192524"/>
    <lineage>
        <taxon>Eukaryota</taxon>
        <taxon>Fungi</taxon>
        <taxon>Dikarya</taxon>
        <taxon>Basidiomycota</taxon>
        <taxon>Agaricomycotina</taxon>
        <taxon>Agaricomycetes</taxon>
        <taxon>Agaricomycetidae</taxon>
        <taxon>Agaricales</taxon>
        <taxon>Agaricineae</taxon>
        <taxon>Agaricaceae</taxon>
        <taxon>Agaricus</taxon>
    </lineage>
</organism>
<dbReference type="FunFam" id="3.40.1810.10:FF:000002">
    <property type="entry name" value="Serum response factor b"/>
    <property type="match status" value="1"/>
</dbReference>
<accession>A0A8H7C6S0</accession>
<dbReference type="EMBL" id="JABXXO010000010">
    <property type="protein sequence ID" value="KAF7768042.1"/>
    <property type="molecule type" value="Genomic_DNA"/>
</dbReference>
<feature type="compositionally biased region" description="Low complexity" evidence="6">
    <location>
        <begin position="534"/>
        <end position="544"/>
    </location>
</feature>
<comment type="caution">
    <text evidence="8">The sequence shown here is derived from an EMBL/GenBank/DDBJ whole genome shotgun (WGS) entry which is preliminary data.</text>
</comment>
<evidence type="ECO:0000256" key="1">
    <source>
        <dbReference type="ARBA" id="ARBA00004123"/>
    </source>
</evidence>
<protein>
    <submittedName>
        <fullName evidence="8">Transcriptional regulator family: MADS-box</fullName>
    </submittedName>
</protein>
<keyword evidence="5" id="KW-0539">Nucleus</keyword>
<sequence length="583" mass="61379">MIVTEGHPKEGNMGELANCLKRFTRGAGHIGPSRQQRQEYAGVGWGSSSIVRSESAVEPGKEGMGGPGIWLDPNTGTWNGQWWKRGKRWQAVKERALGGSGRCVAKREGETRRRGGEEGGEGFSGRMGRSVIGLAESGRVLGDVRIWQGVPCWWSVCACLGVDGVYLALRNPLCSPLSASISSSSSPLSSSTTYSNNPFRSSSAQSPTSPTMRKRQRTLDIHSAASAPADGHPNPPGTAPAPVGDDAFINDHDAVDSNGEDDEDEEKPKSDKKAGRRKIKIEFIQDKSRRHITFSKRKAGIMKKAYELSTLTGTQVLLLVVSETGLVYTFTTAKLQPLVTQPEGKNLIQACLNAPHGSLPSSMPVGTPLNRASGPMSMGAPPPGSNNLPGGLSISGAPTGNQVKDDQEGDDDDEAVHGGRPTAGDKRRRRVSSATNPRGATSPHTPNASVPPPLSIPAPGPGQPASAQPHTAHPSQQPPPQISLGSPTSPQQQHTQVSASSPQTYSGNSYHHPGQQAHHQAAQQHDMYAGHAMPPGGYSYPGMGAPAGGPGQPLGGLAAAAAQHGHWAQPQQQVQQGGHYGRR</sequence>
<feature type="compositionally biased region" description="Low complexity" evidence="6">
    <location>
        <begin position="555"/>
        <end position="577"/>
    </location>
</feature>
<name>A0A8H7C6S0_AGABI</name>
<dbReference type="GO" id="GO:0046983">
    <property type="term" value="F:protein dimerization activity"/>
    <property type="evidence" value="ECO:0007669"/>
    <property type="project" value="InterPro"/>
</dbReference>
<dbReference type="AlphaFoldDB" id="A0A8H7C6S0"/>
<dbReference type="Proteomes" id="UP000629468">
    <property type="component" value="Unassembled WGS sequence"/>
</dbReference>
<evidence type="ECO:0000256" key="5">
    <source>
        <dbReference type="ARBA" id="ARBA00023242"/>
    </source>
</evidence>
<dbReference type="InterPro" id="IPR002100">
    <property type="entry name" value="TF_MADSbox"/>
</dbReference>
<dbReference type="CDD" id="cd00266">
    <property type="entry name" value="MADS_SRF_like"/>
    <property type="match status" value="1"/>
</dbReference>
<keyword evidence="4" id="KW-0804">Transcription</keyword>
<dbReference type="InterPro" id="IPR033897">
    <property type="entry name" value="SRF-like_MADS-box"/>
</dbReference>
<feature type="compositionally biased region" description="Polar residues" evidence="6">
    <location>
        <begin position="432"/>
        <end position="448"/>
    </location>
</feature>
<dbReference type="PROSITE" id="PS00350">
    <property type="entry name" value="MADS_BOX_1"/>
    <property type="match status" value="1"/>
</dbReference>
<dbReference type="PANTHER" id="PTHR48019">
    <property type="entry name" value="SERUM RESPONSE FACTOR HOMOLOG"/>
    <property type="match status" value="1"/>
</dbReference>
<dbReference type="PRINTS" id="PR00404">
    <property type="entry name" value="MADSDOMAIN"/>
</dbReference>
<proteinExistence type="predicted"/>
<dbReference type="GO" id="GO:0045944">
    <property type="term" value="P:positive regulation of transcription by RNA polymerase II"/>
    <property type="evidence" value="ECO:0007669"/>
    <property type="project" value="InterPro"/>
</dbReference>
<dbReference type="GO" id="GO:0005634">
    <property type="term" value="C:nucleus"/>
    <property type="evidence" value="ECO:0007669"/>
    <property type="project" value="UniProtKB-SubCell"/>
</dbReference>
<feature type="region of interest" description="Disordered" evidence="6">
    <location>
        <begin position="180"/>
        <end position="278"/>
    </location>
</feature>